<dbReference type="GeneID" id="77731916"/>
<accession>A0AA38H7U9</accession>
<sequence length="304" mass="32730">MQSWKNFTAQLPAVDMSSVRKGLGNTYQATREKLGNVGPDGITELPVEYRQLESRVDALKDVHQRLLKVTKVHETESYDYPNDVAESVNDLSHQAASAWATFANKNLKNTSLPIPVPAQPSQGPPQPKTLPHAISRAAKSGATELGAGDRLGTALGVYGNAMEKVGDARLQQDSTIAERFVTPWQATLSTSIGLAMKARGNVKTARLELDSARGALKAAAPAKQEQARLHVEEAEDKLVQNTETAIGLMKAVLENPEPLQNLSNLVKAQLIYHSTAAETLSAIQSELEEAATAGEAEYRNSRGA</sequence>
<dbReference type="SUPFAM" id="SSF103657">
    <property type="entry name" value="BAR/IMD domain-like"/>
    <property type="match status" value="1"/>
</dbReference>
<dbReference type="RefSeq" id="XP_052945077.1">
    <property type="nucleotide sequence ID" value="XM_053092711.1"/>
</dbReference>
<dbReference type="Pfam" id="PF10455">
    <property type="entry name" value="BAR_2"/>
    <property type="match status" value="1"/>
</dbReference>
<proteinExistence type="predicted"/>
<reference evidence="1" key="1">
    <citation type="journal article" date="2022" name="G3 (Bethesda)">
        <title>High quality genome of the basidiomycete yeast Dioszegia hungarica PDD-24b-2 isolated from cloud water.</title>
        <authorList>
            <person name="Jarrige D."/>
            <person name="Haridas S."/>
            <person name="Bleykasten-Grosshans C."/>
            <person name="Joly M."/>
            <person name="Nadalig T."/>
            <person name="Sancelme M."/>
            <person name="Vuilleumier S."/>
            <person name="Grigoriev I.V."/>
            <person name="Amato P."/>
            <person name="Bringel F."/>
        </authorList>
    </citation>
    <scope>NUCLEOTIDE SEQUENCE</scope>
    <source>
        <strain evidence="1">PDD-24b-2</strain>
    </source>
</reference>
<gene>
    <name evidence="1" type="ORF">MKK02DRAFT_43987</name>
</gene>
<comment type="caution">
    <text evidence="1">The sequence shown here is derived from an EMBL/GenBank/DDBJ whole genome shotgun (WGS) entry which is preliminary data.</text>
</comment>
<dbReference type="InterPro" id="IPR027267">
    <property type="entry name" value="AH/BAR_dom_sf"/>
</dbReference>
<dbReference type="AlphaFoldDB" id="A0AA38H7U9"/>
<dbReference type="Gene3D" id="1.20.1270.60">
    <property type="entry name" value="Arfaptin homology (AH) domain/BAR domain"/>
    <property type="match status" value="1"/>
</dbReference>
<dbReference type="InterPro" id="IPR018859">
    <property type="entry name" value="BAR_dom-cont"/>
</dbReference>
<protein>
    <submittedName>
        <fullName evidence="1">Cytoplasm protein</fullName>
    </submittedName>
</protein>
<evidence type="ECO:0000313" key="1">
    <source>
        <dbReference type="EMBL" id="KAI9635300.1"/>
    </source>
</evidence>
<name>A0AA38H7U9_9TREE</name>
<evidence type="ECO:0000313" key="2">
    <source>
        <dbReference type="Proteomes" id="UP001164286"/>
    </source>
</evidence>
<dbReference type="EMBL" id="JAKWFO010000005">
    <property type="protein sequence ID" value="KAI9635300.1"/>
    <property type="molecule type" value="Genomic_DNA"/>
</dbReference>
<organism evidence="1 2">
    <name type="scientific">Dioszegia hungarica</name>
    <dbReference type="NCBI Taxonomy" id="4972"/>
    <lineage>
        <taxon>Eukaryota</taxon>
        <taxon>Fungi</taxon>
        <taxon>Dikarya</taxon>
        <taxon>Basidiomycota</taxon>
        <taxon>Agaricomycotina</taxon>
        <taxon>Tremellomycetes</taxon>
        <taxon>Tremellales</taxon>
        <taxon>Bulleribasidiaceae</taxon>
        <taxon>Dioszegia</taxon>
    </lineage>
</organism>
<keyword evidence="2" id="KW-1185">Reference proteome</keyword>
<dbReference type="Proteomes" id="UP001164286">
    <property type="component" value="Unassembled WGS sequence"/>
</dbReference>
<dbReference type="CDD" id="cd07600">
    <property type="entry name" value="BAR_Gvp36"/>
    <property type="match status" value="1"/>
</dbReference>